<comment type="caution">
    <text evidence="5">The sequence shown here is derived from an EMBL/GenBank/DDBJ whole genome shotgun (WGS) entry which is preliminary data.</text>
</comment>
<evidence type="ECO:0000313" key="6">
    <source>
        <dbReference type="Proteomes" id="UP000634134"/>
    </source>
</evidence>
<dbReference type="Pfam" id="PF12972">
    <property type="entry name" value="NAGLU_C"/>
    <property type="match status" value="1"/>
</dbReference>
<gene>
    <name evidence="5" type="ORF">IEE83_06080</name>
</gene>
<organism evidence="5 6">
    <name type="scientific">Dyadobacter subterraneus</name>
    <dbReference type="NCBI Taxonomy" id="2773304"/>
    <lineage>
        <taxon>Bacteria</taxon>
        <taxon>Pseudomonadati</taxon>
        <taxon>Bacteroidota</taxon>
        <taxon>Cytophagia</taxon>
        <taxon>Cytophagales</taxon>
        <taxon>Spirosomataceae</taxon>
        <taxon>Dyadobacter</taxon>
    </lineage>
</organism>
<proteinExistence type="predicted"/>
<dbReference type="Gene3D" id="1.20.120.670">
    <property type="entry name" value="N-acetyl-b-d-glucoasminidase"/>
    <property type="match status" value="1"/>
</dbReference>
<feature type="domain" description="Alpha-N-acetylglucosaminidase C-terminal" evidence="4">
    <location>
        <begin position="476"/>
        <end position="738"/>
    </location>
</feature>
<evidence type="ECO:0000259" key="2">
    <source>
        <dbReference type="Pfam" id="PF05089"/>
    </source>
</evidence>
<evidence type="ECO:0000313" key="5">
    <source>
        <dbReference type="EMBL" id="MBE9461443.1"/>
    </source>
</evidence>
<dbReference type="InterPro" id="IPR024733">
    <property type="entry name" value="NAGLU_tim-barrel"/>
</dbReference>
<dbReference type="InterPro" id="IPR017853">
    <property type="entry name" value="GH"/>
</dbReference>
<dbReference type="Gene3D" id="3.20.20.80">
    <property type="entry name" value="Glycosidases"/>
    <property type="match status" value="1"/>
</dbReference>
<evidence type="ECO:0000259" key="3">
    <source>
        <dbReference type="Pfam" id="PF12971"/>
    </source>
</evidence>
<dbReference type="PANTHER" id="PTHR12872:SF1">
    <property type="entry name" value="ALPHA-N-ACETYLGLUCOSAMINIDASE"/>
    <property type="match status" value="1"/>
</dbReference>
<accession>A0ABR9W7J8</accession>
<dbReference type="SUPFAM" id="SSF51445">
    <property type="entry name" value="(Trans)glycosidases"/>
    <property type="match status" value="1"/>
</dbReference>
<dbReference type="Pfam" id="PF12971">
    <property type="entry name" value="NAGLU_N"/>
    <property type="match status" value="1"/>
</dbReference>
<dbReference type="InterPro" id="IPR024732">
    <property type="entry name" value="NAGLU_C"/>
</dbReference>
<dbReference type="Proteomes" id="UP000634134">
    <property type="component" value="Unassembled WGS sequence"/>
</dbReference>
<keyword evidence="1" id="KW-0378">Hydrolase</keyword>
<sequence length="750" mass="87113">MKIILKGHQTLLWKNRILPCFLLSFLFSILPNLSHSQTISITGKALIGRVIPSHASHFEVEELTSKSGKDEFEIESKNNKIILRGTSGVAVGSALYHYLTEYAHCQITWNGTNLNLPEKLPVLPSKIRKATVYNYRYYLNYCTFNYSMSWWDWERWQKEIDWMALHGINMPLAITGEEYTWLEVYKEMGFTPNDLKDFFSGPAYFGWFWMGNLDGWGGPLPQKWMESHKTLQQQIVKRERELGMKTVLPAFTGHVPAAFKKKFPKAVLKSTNWTNGFGDTYILDSQDPLFAEIGKKFLAKQTALYGTDHLYSADTFNENEPPTDNPEYLSKLSERIYDGMRQADPEAVWVMQGWLFYSDRKFWKAPQIEALLKAVPDDKMILLDLAAEIEPVWKRTDGFYGKPWIWNMLNNFGGNVNLFGRMEGVANGPSAAWKDPNKKRLEGIGLTMEAIEQNPVIYELMMEHTWQTEPIQLDNWLKKYTRNRYGKEDSDLVNAWQILRQTVYNGKEIRDGAESIITGRPTLDSTTVWTRTKLNYAPHDLLPAWDLFIHAAKKGQDSDGFRYDLTDVSRQVLANYALVIQKKWVTAFKAKDKKAFQKHSKEFVDLITDMDVLLATRKDFLLGPWIADARKWGSNDQEKALYEQNARDLITLWGDADSPLHEYSNRQWSGLLNDFYKVRWQKFFTILDSSLTNGSVPDFKLFEKNISKWEWDWVNQQKDFSITESGNSLKTAVKLHSKYREQIQNDYKIN</sequence>
<dbReference type="PANTHER" id="PTHR12872">
    <property type="entry name" value="ALPHA-N-ACETYLGLUCOSAMINIDASE"/>
    <property type="match status" value="1"/>
</dbReference>
<dbReference type="EMBL" id="JACYGY010000001">
    <property type="protein sequence ID" value="MBE9461443.1"/>
    <property type="molecule type" value="Genomic_DNA"/>
</dbReference>
<keyword evidence="6" id="KW-1185">Reference proteome</keyword>
<evidence type="ECO:0000259" key="4">
    <source>
        <dbReference type="Pfam" id="PF12972"/>
    </source>
</evidence>
<protein>
    <submittedName>
        <fullName evidence="5">Alpha-N-acetylglucosaminidase</fullName>
    </submittedName>
</protein>
<dbReference type="Gene3D" id="3.30.379.10">
    <property type="entry name" value="Chitobiase/beta-hexosaminidase domain 2-like"/>
    <property type="match status" value="1"/>
</dbReference>
<name>A0ABR9W7J8_9BACT</name>
<evidence type="ECO:0000256" key="1">
    <source>
        <dbReference type="ARBA" id="ARBA00022801"/>
    </source>
</evidence>
<reference evidence="6" key="1">
    <citation type="submission" date="2023-07" db="EMBL/GenBank/DDBJ databases">
        <title>Dyadobacter sp. nov 'subterranea' isolated from contaminted grondwater.</title>
        <authorList>
            <person name="Szabo I."/>
            <person name="Al-Omari J."/>
            <person name="Szerdahelyi S.G."/>
            <person name="Rado J."/>
        </authorList>
    </citation>
    <scope>NUCLEOTIDE SEQUENCE [LARGE SCALE GENOMIC DNA]</scope>
    <source>
        <strain evidence="6">UP-52</strain>
    </source>
</reference>
<feature type="domain" description="Alpha-N-acetylglucosaminidase tim-barrel" evidence="2">
    <location>
        <begin position="136"/>
        <end position="467"/>
    </location>
</feature>
<dbReference type="Pfam" id="PF05089">
    <property type="entry name" value="NAGLU"/>
    <property type="match status" value="1"/>
</dbReference>
<feature type="domain" description="Alpha-N-acetylglucosaminidase N-terminal" evidence="3">
    <location>
        <begin position="44"/>
        <end position="121"/>
    </location>
</feature>
<dbReference type="InterPro" id="IPR007781">
    <property type="entry name" value="NAGLU"/>
</dbReference>
<dbReference type="InterPro" id="IPR024240">
    <property type="entry name" value="NAGLU_N"/>
</dbReference>
<dbReference type="InterPro" id="IPR029018">
    <property type="entry name" value="Hex-like_dom2"/>
</dbReference>
<dbReference type="RefSeq" id="WP_194119721.1">
    <property type="nucleotide sequence ID" value="NZ_JACYGY010000001.1"/>
</dbReference>